<dbReference type="RefSeq" id="WP_344612981.1">
    <property type="nucleotide sequence ID" value="NZ_BAAARV010000024.1"/>
</dbReference>
<organism evidence="3 4">
    <name type="scientific">Dactylosporangium salmoneum</name>
    <dbReference type="NCBI Taxonomy" id="53361"/>
    <lineage>
        <taxon>Bacteria</taxon>
        <taxon>Bacillati</taxon>
        <taxon>Actinomycetota</taxon>
        <taxon>Actinomycetes</taxon>
        <taxon>Micromonosporales</taxon>
        <taxon>Micromonosporaceae</taxon>
        <taxon>Dactylosporangium</taxon>
    </lineage>
</organism>
<sequence length="207" mass="21515">MTRLMRARELIGMAVVTLDGDDIADVKDVVFDGDTGHVRGFTLNGRGLLAGPLDKGLPAGAVSGVGRDAVMAESPSATVALEDIVPRARTRDSDVLGDHVLTETGTDLGAVADVILEVAPGGVADVVGYEIVSSAALYPDGRHVLLPLPHTVAASGEAVVVPSEAVRFVRHDLSEFASAITAFRHRREEEREEGDSRGQGGGGDAVQ</sequence>
<gene>
    <name evidence="3" type="ORF">GCM10010170_030110</name>
</gene>
<evidence type="ECO:0000313" key="3">
    <source>
        <dbReference type="EMBL" id="GAA2344506.1"/>
    </source>
</evidence>
<feature type="compositionally biased region" description="Gly residues" evidence="1">
    <location>
        <begin position="197"/>
        <end position="207"/>
    </location>
</feature>
<dbReference type="SUPFAM" id="SSF50346">
    <property type="entry name" value="PRC-barrel domain"/>
    <property type="match status" value="2"/>
</dbReference>
<evidence type="ECO:0000259" key="2">
    <source>
        <dbReference type="Pfam" id="PF05239"/>
    </source>
</evidence>
<name>A0ABN3G571_9ACTN</name>
<reference evidence="3 4" key="1">
    <citation type="journal article" date="2019" name="Int. J. Syst. Evol. Microbiol.">
        <title>The Global Catalogue of Microorganisms (GCM) 10K type strain sequencing project: providing services to taxonomists for standard genome sequencing and annotation.</title>
        <authorList>
            <consortium name="The Broad Institute Genomics Platform"/>
            <consortium name="The Broad Institute Genome Sequencing Center for Infectious Disease"/>
            <person name="Wu L."/>
            <person name="Ma J."/>
        </authorList>
    </citation>
    <scope>NUCLEOTIDE SEQUENCE [LARGE SCALE GENOMIC DNA]</scope>
    <source>
        <strain evidence="3 4">JCM 3272</strain>
    </source>
</reference>
<feature type="region of interest" description="Disordered" evidence="1">
    <location>
        <begin position="185"/>
        <end position="207"/>
    </location>
</feature>
<dbReference type="Pfam" id="PF05239">
    <property type="entry name" value="PRC"/>
    <property type="match status" value="2"/>
</dbReference>
<dbReference type="Proteomes" id="UP001501444">
    <property type="component" value="Unassembled WGS sequence"/>
</dbReference>
<dbReference type="InterPro" id="IPR011033">
    <property type="entry name" value="PRC_barrel-like_sf"/>
</dbReference>
<comment type="caution">
    <text evidence="3">The sequence shown here is derived from an EMBL/GenBank/DDBJ whole genome shotgun (WGS) entry which is preliminary data.</text>
</comment>
<evidence type="ECO:0000256" key="1">
    <source>
        <dbReference type="SAM" id="MobiDB-lite"/>
    </source>
</evidence>
<evidence type="ECO:0000313" key="4">
    <source>
        <dbReference type="Proteomes" id="UP001501444"/>
    </source>
</evidence>
<dbReference type="InterPro" id="IPR027275">
    <property type="entry name" value="PRC-brl_dom"/>
</dbReference>
<protein>
    <submittedName>
        <fullName evidence="3">PRC-barrel domain-containing protein</fullName>
    </submittedName>
</protein>
<dbReference type="EMBL" id="BAAARV010000024">
    <property type="protein sequence ID" value="GAA2344506.1"/>
    <property type="molecule type" value="Genomic_DNA"/>
</dbReference>
<accession>A0ABN3G571</accession>
<feature type="domain" description="PRC-barrel" evidence="2">
    <location>
        <begin position="5"/>
        <end position="75"/>
    </location>
</feature>
<feature type="domain" description="PRC-barrel" evidence="2">
    <location>
        <begin position="91"/>
        <end position="162"/>
    </location>
</feature>
<dbReference type="Gene3D" id="2.30.30.240">
    <property type="entry name" value="PRC-barrel domain"/>
    <property type="match status" value="1"/>
</dbReference>
<proteinExistence type="predicted"/>
<keyword evidence="4" id="KW-1185">Reference proteome</keyword>